<dbReference type="SUPFAM" id="SSF141452">
    <property type="entry name" value="Hcp1-like"/>
    <property type="match status" value="1"/>
</dbReference>
<evidence type="ECO:0000313" key="3">
    <source>
        <dbReference type="Proteomes" id="UP001626537"/>
    </source>
</evidence>
<keyword evidence="1" id="KW-0732">Signal</keyword>
<feature type="signal peptide" evidence="1">
    <location>
        <begin position="1"/>
        <end position="23"/>
    </location>
</feature>
<organism evidence="2 3">
    <name type="scientific">Congregibacter variabilis</name>
    <dbReference type="NCBI Taxonomy" id="3081200"/>
    <lineage>
        <taxon>Bacteria</taxon>
        <taxon>Pseudomonadati</taxon>
        <taxon>Pseudomonadota</taxon>
        <taxon>Gammaproteobacteria</taxon>
        <taxon>Cellvibrionales</taxon>
        <taxon>Halieaceae</taxon>
        <taxon>Congregibacter</taxon>
    </lineage>
</organism>
<accession>A0ABZ0I3N3</accession>
<dbReference type="Gene3D" id="2.30.110.20">
    <property type="entry name" value="Hcp1-like"/>
    <property type="match status" value="1"/>
</dbReference>
<evidence type="ECO:0000256" key="1">
    <source>
        <dbReference type="SAM" id="SignalP"/>
    </source>
</evidence>
<keyword evidence="3" id="KW-1185">Reference proteome</keyword>
<feature type="chain" id="PRO_5045859642" evidence="1">
    <location>
        <begin position="24"/>
        <end position="153"/>
    </location>
</feature>
<dbReference type="EMBL" id="CP136864">
    <property type="protein sequence ID" value="WOJ93776.1"/>
    <property type="molecule type" value="Genomic_DNA"/>
</dbReference>
<sequence>MMIQTVKRCVGILSLIIASSASAAPPAEAPAAITIEFDGRETTAHSLTMGVENNINIGSISAGGGGGQATFKELVITKSPNDISEELFSRATTGDSYNIVRITTSSMFIDLKLVVIQEVNFQANECDPKDKNPCIPELEEVVIQFGEASYTLR</sequence>
<dbReference type="RefSeq" id="WP_407348421.1">
    <property type="nucleotide sequence ID" value="NZ_CP136864.1"/>
</dbReference>
<dbReference type="Proteomes" id="UP001626537">
    <property type="component" value="Chromosome"/>
</dbReference>
<dbReference type="InterPro" id="IPR036624">
    <property type="entry name" value="Hcp1-lik_sf"/>
</dbReference>
<reference evidence="2 3" key="1">
    <citation type="submission" date="2023-10" db="EMBL/GenBank/DDBJ databases">
        <title>Two novel species belonging to the OM43/NOR5 clade.</title>
        <authorList>
            <person name="Park M."/>
        </authorList>
    </citation>
    <scope>NUCLEOTIDE SEQUENCE [LARGE SCALE GENOMIC DNA]</scope>
    <source>
        <strain evidence="2 3">IMCC43200</strain>
    </source>
</reference>
<gene>
    <name evidence="2" type="ORF">R0135_01085</name>
</gene>
<proteinExistence type="predicted"/>
<protein>
    <submittedName>
        <fullName evidence="2">Uncharacterized protein</fullName>
    </submittedName>
</protein>
<name>A0ABZ0I3N3_9GAMM</name>
<evidence type="ECO:0000313" key="2">
    <source>
        <dbReference type="EMBL" id="WOJ93776.1"/>
    </source>
</evidence>